<evidence type="ECO:0000313" key="3">
    <source>
        <dbReference type="EMBL" id="TFI56518.1"/>
    </source>
</evidence>
<dbReference type="GO" id="GO:0005886">
    <property type="term" value="C:plasma membrane"/>
    <property type="evidence" value="ECO:0007669"/>
    <property type="project" value="TreeGrafter"/>
</dbReference>
<dbReference type="RefSeq" id="WP_135090327.1">
    <property type="nucleotide sequence ID" value="NZ_SPDV01000070.1"/>
</dbReference>
<keyword evidence="2" id="KW-0472">Membrane</keyword>
<comment type="caution">
    <text evidence="3">The sequence shown here is derived from an EMBL/GenBank/DDBJ whole genome shotgun (WGS) entry which is preliminary data.</text>
</comment>
<keyword evidence="2" id="KW-1133">Transmembrane helix</keyword>
<gene>
    <name evidence="3" type="ORF">E2493_19755</name>
</gene>
<feature type="transmembrane region" description="Helical" evidence="2">
    <location>
        <begin position="53"/>
        <end position="76"/>
    </location>
</feature>
<dbReference type="InterPro" id="IPR008523">
    <property type="entry name" value="DUF805"/>
</dbReference>
<dbReference type="AlphaFoldDB" id="A0A4Y8ZKK4"/>
<feature type="transmembrane region" description="Helical" evidence="2">
    <location>
        <begin position="24"/>
        <end position="47"/>
    </location>
</feature>
<dbReference type="OrthoDB" id="9812349at2"/>
<organism evidence="3 4">
    <name type="scientific">Sphingomonas parva</name>
    <dbReference type="NCBI Taxonomy" id="2555898"/>
    <lineage>
        <taxon>Bacteria</taxon>
        <taxon>Pseudomonadati</taxon>
        <taxon>Pseudomonadota</taxon>
        <taxon>Alphaproteobacteria</taxon>
        <taxon>Sphingomonadales</taxon>
        <taxon>Sphingomonadaceae</taxon>
        <taxon>Sphingomonas</taxon>
    </lineage>
</organism>
<proteinExistence type="predicted"/>
<evidence type="ECO:0000313" key="4">
    <source>
        <dbReference type="Proteomes" id="UP000298213"/>
    </source>
</evidence>
<dbReference type="Pfam" id="PF05656">
    <property type="entry name" value="DUF805"/>
    <property type="match status" value="1"/>
</dbReference>
<evidence type="ECO:0000256" key="1">
    <source>
        <dbReference type="SAM" id="MobiDB-lite"/>
    </source>
</evidence>
<dbReference type="PANTHER" id="PTHR34980">
    <property type="entry name" value="INNER MEMBRANE PROTEIN-RELATED-RELATED"/>
    <property type="match status" value="1"/>
</dbReference>
<name>A0A4Y8ZKK4_9SPHN</name>
<accession>A0A4Y8ZKK4</accession>
<dbReference type="PANTHER" id="PTHR34980:SF2">
    <property type="entry name" value="INNER MEMBRANE PROTEIN YHAH-RELATED"/>
    <property type="match status" value="1"/>
</dbReference>
<feature type="transmembrane region" description="Helical" evidence="2">
    <location>
        <begin position="88"/>
        <end position="109"/>
    </location>
</feature>
<dbReference type="Proteomes" id="UP000298213">
    <property type="component" value="Unassembled WGS sequence"/>
</dbReference>
<reference evidence="3 4" key="1">
    <citation type="submission" date="2019-03" db="EMBL/GenBank/DDBJ databases">
        <title>Genome sequence of Sphingomonas sp. 17J27-24.</title>
        <authorList>
            <person name="Kim M."/>
            <person name="Maeng S."/>
            <person name="Sathiyaraj S."/>
        </authorList>
    </citation>
    <scope>NUCLEOTIDE SEQUENCE [LARGE SCALE GENOMIC DNA]</scope>
    <source>
        <strain evidence="3 4">17J27-24</strain>
    </source>
</reference>
<sequence>MPDVLLRPWRHLFDFQGRSTRTEYWLFMLQIAAIAMVLVMLLVMLAGSLGEGIGAASLLVIIPFAFFAFIAGLSAAVRRLHDQDLSGWFYLINLIPYLGGFIFLIMMLLPGTDGENRFGPNPRDPEQRGTDEVAGIFS</sequence>
<evidence type="ECO:0000256" key="2">
    <source>
        <dbReference type="SAM" id="Phobius"/>
    </source>
</evidence>
<keyword evidence="4" id="KW-1185">Reference proteome</keyword>
<feature type="region of interest" description="Disordered" evidence="1">
    <location>
        <begin position="116"/>
        <end position="138"/>
    </location>
</feature>
<keyword evidence="2" id="KW-0812">Transmembrane</keyword>
<dbReference type="EMBL" id="SPDV01000070">
    <property type="protein sequence ID" value="TFI56518.1"/>
    <property type="molecule type" value="Genomic_DNA"/>
</dbReference>
<protein>
    <submittedName>
        <fullName evidence="3">DUF805 domain-containing protein</fullName>
    </submittedName>
</protein>